<keyword evidence="8" id="KW-1185">Reference proteome</keyword>
<evidence type="ECO:0000259" key="6">
    <source>
        <dbReference type="Pfam" id="PF06305"/>
    </source>
</evidence>
<evidence type="ECO:0000256" key="3">
    <source>
        <dbReference type="ARBA" id="ARBA00022989"/>
    </source>
</evidence>
<dbReference type="EMBL" id="JAKOGG010000014">
    <property type="protein sequence ID" value="MCS4557932.1"/>
    <property type="molecule type" value="Genomic_DNA"/>
</dbReference>
<dbReference type="Proteomes" id="UP001201549">
    <property type="component" value="Unassembled WGS sequence"/>
</dbReference>
<proteinExistence type="inferred from homology"/>
<keyword evidence="1 5" id="KW-1003">Cell membrane</keyword>
<name>A0ABT2FNL9_9GAMM</name>
<reference evidence="8" key="1">
    <citation type="submission" date="2023-07" db="EMBL/GenBank/DDBJ databases">
        <title>Shewanella mangrovi sp. nov., an acetaldehyde- degrading bacterium isolated from mangrove sediment.</title>
        <authorList>
            <person name="Liu Y."/>
        </authorList>
    </citation>
    <scope>NUCLEOTIDE SEQUENCE [LARGE SCALE GENOMIC DNA]</scope>
    <source>
        <strain evidence="8">C32</strain>
    </source>
</reference>
<keyword evidence="2 5" id="KW-0812">Transmembrane</keyword>
<comment type="caution">
    <text evidence="5">Lacks conserved residue(s) required for the propagation of feature annotation.</text>
</comment>
<evidence type="ECO:0000256" key="5">
    <source>
        <dbReference type="HAMAP-Rule" id="MF_01948"/>
    </source>
</evidence>
<sequence length="90" mass="10318">MKSFIVTVIVALLFIVALIFGARNEQLVTINYFVVQGEYRLPFVLAVVFFAGFVSCWIVAFAYILRLKLSLKRARRRLMSLESAQQELNS</sequence>
<evidence type="ECO:0000256" key="4">
    <source>
        <dbReference type="ARBA" id="ARBA00023136"/>
    </source>
</evidence>
<evidence type="ECO:0000256" key="2">
    <source>
        <dbReference type="ARBA" id="ARBA00022692"/>
    </source>
</evidence>
<comment type="function">
    <text evidence="5">Involved in the assembly of lipopolysaccharide (LPS).</text>
</comment>
<feature type="transmembrane region" description="Helical" evidence="5">
    <location>
        <begin position="45"/>
        <end position="67"/>
    </location>
</feature>
<keyword evidence="5" id="KW-0997">Cell inner membrane</keyword>
<evidence type="ECO:0000313" key="7">
    <source>
        <dbReference type="EMBL" id="MCS4557932.1"/>
    </source>
</evidence>
<dbReference type="HAMAP" id="MF_01948">
    <property type="entry name" value="LPS_assembly_LapA"/>
    <property type="match status" value="1"/>
</dbReference>
<evidence type="ECO:0000256" key="1">
    <source>
        <dbReference type="ARBA" id="ARBA00022475"/>
    </source>
</evidence>
<keyword evidence="3 5" id="KW-1133">Transmembrane helix</keyword>
<dbReference type="Pfam" id="PF06305">
    <property type="entry name" value="LapA_dom"/>
    <property type="match status" value="1"/>
</dbReference>
<feature type="domain" description="Lipopolysaccharide assembly protein A" evidence="6">
    <location>
        <begin position="24"/>
        <end position="83"/>
    </location>
</feature>
<accession>A0ABT2FNL9</accession>
<gene>
    <name evidence="5" type="primary">lapA</name>
    <name evidence="7" type="ORF">L9G74_15915</name>
</gene>
<comment type="similarity">
    <text evidence="5">Belongs to the LapA family.</text>
</comment>
<dbReference type="InterPro" id="IPR010445">
    <property type="entry name" value="LapA_dom"/>
</dbReference>
<protein>
    <recommendedName>
        <fullName evidence="5">Probable lipopolysaccharide assembly protein A</fullName>
    </recommendedName>
</protein>
<organism evidence="7 8">
    <name type="scientific">Shewanella electrica</name>
    <dbReference type="NCBI Taxonomy" id="515560"/>
    <lineage>
        <taxon>Bacteria</taxon>
        <taxon>Pseudomonadati</taxon>
        <taxon>Pseudomonadota</taxon>
        <taxon>Gammaproteobacteria</taxon>
        <taxon>Alteromonadales</taxon>
        <taxon>Shewanellaceae</taxon>
        <taxon>Shewanella</taxon>
    </lineage>
</organism>
<evidence type="ECO:0000313" key="8">
    <source>
        <dbReference type="Proteomes" id="UP001201549"/>
    </source>
</evidence>
<comment type="subcellular location">
    <subcellularLocation>
        <location evidence="5">Cell inner membrane</location>
        <topology evidence="5">Single-pass membrane protein</topology>
    </subcellularLocation>
</comment>
<dbReference type="RefSeq" id="WP_238897391.1">
    <property type="nucleotide sequence ID" value="NZ_JAKOGG010000014.1"/>
</dbReference>
<keyword evidence="4 5" id="KW-0472">Membrane</keyword>
<dbReference type="InterPro" id="IPR032906">
    <property type="entry name" value="LapA"/>
</dbReference>
<comment type="caution">
    <text evidence="7">The sequence shown here is derived from an EMBL/GenBank/DDBJ whole genome shotgun (WGS) entry which is preliminary data.</text>
</comment>